<dbReference type="Proteomes" id="UP001152872">
    <property type="component" value="Unassembled WGS sequence"/>
</dbReference>
<comment type="caution">
    <text evidence="1">The sequence shown here is derived from an EMBL/GenBank/DDBJ whole genome shotgun (WGS) entry which is preliminary data.</text>
</comment>
<dbReference type="EMBL" id="VBTY01000399">
    <property type="protein sequence ID" value="MDG3497505.1"/>
    <property type="molecule type" value="Genomic_DNA"/>
</dbReference>
<name>A0A9X4RKW6_9CYAN</name>
<protein>
    <submittedName>
        <fullName evidence="1">Uncharacterized protein</fullName>
    </submittedName>
</protein>
<gene>
    <name evidence="1" type="ORF">FEV09_23570</name>
</gene>
<evidence type="ECO:0000313" key="2">
    <source>
        <dbReference type="Proteomes" id="UP001152872"/>
    </source>
</evidence>
<keyword evidence="2" id="KW-1185">Reference proteome</keyword>
<organism evidence="1 2">
    <name type="scientific">Pseudanabaena catenata USMAC16</name>
    <dbReference type="NCBI Taxonomy" id="1855837"/>
    <lineage>
        <taxon>Bacteria</taxon>
        <taxon>Bacillati</taxon>
        <taxon>Cyanobacteriota</taxon>
        <taxon>Cyanophyceae</taxon>
        <taxon>Pseudanabaenales</taxon>
        <taxon>Pseudanabaenaceae</taxon>
        <taxon>Pseudanabaena</taxon>
    </lineage>
</organism>
<accession>A0A9X4RKW6</accession>
<sequence>MSRLHSSNPNNLCKVLRVGLLAMDCDIHGNDIYGNDIYGNDIYGNDIYGNDIYGNDIYGKMQSIVRLCKCYPRI</sequence>
<evidence type="ECO:0000313" key="1">
    <source>
        <dbReference type="EMBL" id="MDG3497505.1"/>
    </source>
</evidence>
<dbReference type="AlphaFoldDB" id="A0A9X4RKW6"/>
<reference evidence="1" key="1">
    <citation type="submission" date="2019-05" db="EMBL/GenBank/DDBJ databases">
        <title>Whole genome sequencing of Pseudanabaena catenata USMAC16.</title>
        <authorList>
            <person name="Khan Z."/>
            <person name="Omar W.M."/>
            <person name="Convey P."/>
            <person name="Merican F."/>
            <person name="Najimudin N."/>
        </authorList>
    </citation>
    <scope>NUCLEOTIDE SEQUENCE</scope>
    <source>
        <strain evidence="1">USMAC16</strain>
    </source>
</reference>
<proteinExistence type="predicted"/>
<dbReference type="RefSeq" id="WP_009629748.1">
    <property type="nucleotide sequence ID" value="NZ_VBTY01000399.1"/>
</dbReference>